<proteinExistence type="inferred from homology"/>
<evidence type="ECO:0000256" key="4">
    <source>
        <dbReference type="SAM" id="MobiDB-lite"/>
    </source>
</evidence>
<dbReference type="ESTHER" id="9pezi-a0a0d2a4e6">
    <property type="family name" value="Fungal_carboxylesterase_lipase"/>
</dbReference>
<comment type="similarity">
    <text evidence="1 3">Belongs to the type-B carboxylesterase/lipase family.</text>
</comment>
<keyword evidence="7" id="KW-1185">Reference proteome</keyword>
<dbReference type="AlphaFoldDB" id="A0A0D2A4E6"/>
<dbReference type="GeneID" id="27314816"/>
<dbReference type="PANTHER" id="PTHR11559">
    <property type="entry name" value="CARBOXYLESTERASE"/>
    <property type="match status" value="1"/>
</dbReference>
<dbReference type="InterPro" id="IPR002018">
    <property type="entry name" value="CarbesteraseB"/>
</dbReference>
<evidence type="ECO:0000256" key="3">
    <source>
        <dbReference type="RuleBase" id="RU361235"/>
    </source>
</evidence>
<dbReference type="RefSeq" id="XP_016211527.1">
    <property type="nucleotide sequence ID" value="XM_016360541.1"/>
</dbReference>
<dbReference type="EMBL" id="KN847553">
    <property type="protein sequence ID" value="KIW01658.1"/>
    <property type="molecule type" value="Genomic_DNA"/>
</dbReference>
<evidence type="ECO:0000256" key="2">
    <source>
        <dbReference type="ARBA" id="ARBA00022801"/>
    </source>
</evidence>
<dbReference type="Gene3D" id="3.40.50.1820">
    <property type="entry name" value="alpha/beta hydrolase"/>
    <property type="match status" value="1"/>
</dbReference>
<name>A0A0D2A4E6_9PEZI</name>
<feature type="domain" description="Carboxylesterase type B" evidence="5">
    <location>
        <begin position="105"/>
        <end position="629"/>
    </location>
</feature>
<gene>
    <name evidence="6" type="ORF">PV09_06843</name>
</gene>
<dbReference type="EC" id="3.1.1.-" evidence="3"/>
<dbReference type="InParanoid" id="A0A0D2A4E6"/>
<evidence type="ECO:0000313" key="7">
    <source>
        <dbReference type="Proteomes" id="UP000053259"/>
    </source>
</evidence>
<dbReference type="InterPro" id="IPR019826">
    <property type="entry name" value="Carboxylesterase_B_AS"/>
</dbReference>
<organism evidence="6 7">
    <name type="scientific">Verruconis gallopava</name>
    <dbReference type="NCBI Taxonomy" id="253628"/>
    <lineage>
        <taxon>Eukaryota</taxon>
        <taxon>Fungi</taxon>
        <taxon>Dikarya</taxon>
        <taxon>Ascomycota</taxon>
        <taxon>Pezizomycotina</taxon>
        <taxon>Dothideomycetes</taxon>
        <taxon>Pleosporomycetidae</taxon>
        <taxon>Venturiales</taxon>
        <taxon>Sympoventuriaceae</taxon>
        <taxon>Verruconis</taxon>
    </lineage>
</organism>
<keyword evidence="2 3" id="KW-0378">Hydrolase</keyword>
<protein>
    <recommendedName>
        <fullName evidence="3">Carboxylic ester hydrolase</fullName>
        <ecNumber evidence="3">3.1.1.-</ecNumber>
    </recommendedName>
</protein>
<dbReference type="Proteomes" id="UP000053259">
    <property type="component" value="Unassembled WGS sequence"/>
</dbReference>
<dbReference type="OrthoDB" id="408631at2759"/>
<dbReference type="PROSITE" id="PS00122">
    <property type="entry name" value="CARBOXYLESTERASE_B_1"/>
    <property type="match status" value="1"/>
</dbReference>
<sequence>MRLDVLSLPKLAKDASLQSRHYLVFHENELVELVAAEIFVLKFLLAFDLFTYASAVRLDVSRNGRENLRLDTSPVLDSHDTHNNDEWSEGGVGKVDSSAGDEYIVDIWPGKHKGFLIDDNEPSYIRWSNIQYGEAPVGELRFSLPVKPWELNENVNEGKDYKICPQHKIGWLEFAQEFGQTYALSTGSIPPKWNYPISPANNYTYPIPPERSSTLNVTEDCLYLDVMVPKKVWDERDQRSFLRPAVIVWIHGGGFVFGHKNQHGSPIGLFQAAESKEEQNVIYVTLNYRLGAFGFLGGDKYLDDGGYANLGLQDQLLALRWVQENIGVFGGDPGRVTVMGQSAGASSILHHITSPSFFRSSRSYFQKAILLSPGFYPQPNLTLEDIKYTKFLEASGKKSMDELIAEPADSPALLNANAELTYNSSYGLFYFGPNIDGLYVTDLPGKLLAKGNFQNGISLLLGYTRNDGVAFTPPWLRSSSDLRGYVKTLFPGTPEETMKFVDDNYPFLSGESEKDKIRHVADFLDDLAIQCNTHYLTNATVKYSRNKFVRVYRYVFNAFPAFHGTDADYIYYPEKPLLGAFPWRPLAQFMQRAIVDFVRYIDPNPEGVKTWEAYTDSVKKVMNFGSPHNPFNFSTAIGPDLLDAAKCEYWQNAPFYPQAQRVDNDIRRGEELVIQTDL</sequence>
<dbReference type="GO" id="GO:0016787">
    <property type="term" value="F:hydrolase activity"/>
    <property type="evidence" value="ECO:0007669"/>
    <property type="project" value="UniProtKB-KW"/>
</dbReference>
<dbReference type="InterPro" id="IPR050309">
    <property type="entry name" value="Type-B_Carboxylest/Lipase"/>
</dbReference>
<dbReference type="VEuPathDB" id="FungiDB:PV09_06843"/>
<dbReference type="SUPFAM" id="SSF53474">
    <property type="entry name" value="alpha/beta-Hydrolases"/>
    <property type="match status" value="1"/>
</dbReference>
<feature type="region of interest" description="Disordered" evidence="4">
    <location>
        <begin position="71"/>
        <end position="92"/>
    </location>
</feature>
<dbReference type="STRING" id="253628.A0A0D2A4E6"/>
<evidence type="ECO:0000259" key="5">
    <source>
        <dbReference type="Pfam" id="PF00135"/>
    </source>
</evidence>
<reference evidence="6 7" key="1">
    <citation type="submission" date="2015-01" db="EMBL/GenBank/DDBJ databases">
        <title>The Genome Sequence of Ochroconis gallopava CBS43764.</title>
        <authorList>
            <consortium name="The Broad Institute Genomics Platform"/>
            <person name="Cuomo C."/>
            <person name="de Hoog S."/>
            <person name="Gorbushina A."/>
            <person name="Stielow B."/>
            <person name="Teixiera M."/>
            <person name="Abouelleil A."/>
            <person name="Chapman S.B."/>
            <person name="Priest M."/>
            <person name="Young S.K."/>
            <person name="Wortman J."/>
            <person name="Nusbaum C."/>
            <person name="Birren B."/>
        </authorList>
    </citation>
    <scope>NUCLEOTIDE SEQUENCE [LARGE SCALE GENOMIC DNA]</scope>
    <source>
        <strain evidence="6 7">CBS 43764</strain>
    </source>
</reference>
<accession>A0A0D2A4E6</accession>
<dbReference type="Pfam" id="PF00135">
    <property type="entry name" value="COesterase"/>
    <property type="match status" value="1"/>
</dbReference>
<evidence type="ECO:0000256" key="1">
    <source>
        <dbReference type="ARBA" id="ARBA00005964"/>
    </source>
</evidence>
<dbReference type="InterPro" id="IPR029058">
    <property type="entry name" value="AB_hydrolase_fold"/>
</dbReference>
<evidence type="ECO:0000313" key="6">
    <source>
        <dbReference type="EMBL" id="KIW01658.1"/>
    </source>
</evidence>